<dbReference type="GO" id="GO:0016811">
    <property type="term" value="F:hydrolase activity, acting on carbon-nitrogen (but not peptide) bonds, in linear amides"/>
    <property type="evidence" value="ECO:0007669"/>
    <property type="project" value="TreeGrafter"/>
</dbReference>
<dbReference type="Gene3D" id="3.60.110.10">
    <property type="entry name" value="Carbon-nitrogen hydrolase"/>
    <property type="match status" value="1"/>
</dbReference>
<accession>F5YY58</accession>
<gene>
    <name evidence="4" type="ordered locus">JDM601_1437</name>
</gene>
<evidence type="ECO:0000256" key="1">
    <source>
        <dbReference type="ARBA" id="ARBA00022801"/>
    </source>
</evidence>
<dbReference type="EMBL" id="CP002329">
    <property type="protein sequence ID" value="AEF35437.1"/>
    <property type="molecule type" value="Genomic_DNA"/>
</dbReference>
<keyword evidence="1" id="KW-0378">Hydrolase</keyword>
<dbReference type="STRING" id="875328.JDM601_1437"/>
<dbReference type="InterPro" id="IPR003010">
    <property type="entry name" value="C-N_Hydrolase"/>
</dbReference>
<dbReference type="PANTHER" id="PTHR43674:SF2">
    <property type="entry name" value="BETA-UREIDOPROPIONASE"/>
    <property type="match status" value="1"/>
</dbReference>
<feature type="compositionally biased region" description="Basic and acidic residues" evidence="2">
    <location>
        <begin position="128"/>
        <end position="154"/>
    </location>
</feature>
<protein>
    <recommendedName>
        <fullName evidence="3">CN hydrolase domain-containing protein</fullName>
    </recommendedName>
</protein>
<dbReference type="CDD" id="cd07197">
    <property type="entry name" value="nitrilase"/>
    <property type="match status" value="1"/>
</dbReference>
<proteinExistence type="predicted"/>
<reference evidence="4 5" key="1">
    <citation type="journal article" date="2011" name="J. Bacteriol.">
        <title>Complete genome sequence of a novel clinical isolate, the nontuberculous Mycobacterium strain JDM601.</title>
        <authorList>
            <person name="Zhang Z.Y."/>
            <person name="Sun Z.Q."/>
            <person name="Wang Z.L."/>
            <person name="Wen Z.L."/>
            <person name="Sun Q.W."/>
            <person name="Zhu Z.Q."/>
            <person name="Song Y.Z."/>
            <person name="Zhao J.W."/>
            <person name="Wang H.H."/>
            <person name="Zhang S.L."/>
            <person name="Guo X.K."/>
        </authorList>
    </citation>
    <scope>NUCLEOTIDE SEQUENCE [LARGE SCALE GENOMIC DNA]</scope>
    <source>
        <strain evidence="4 5">JDM601</strain>
    </source>
</reference>
<dbReference type="Proteomes" id="UP000009224">
    <property type="component" value="Chromosome"/>
</dbReference>
<sequence>MIMVLAAAVQLEAVLGDVSANLAACERLADEAGRAGAEIIALPEFFTTGIGFDESLATAALPPDGAATELLTALARRHRALVGGSFLCRDPDGHVRNAYLLAGPPGGSARLDEGEPKLGPPHQHRGSARLDEGEPKLGPPHEHSGSARLDEGEPKLGPPHEPGVVGRHDKDLPTMWENAFYTTGDDDGVLATAGHTVGAAVCWELMRTQTVRRLRGRVDLMMTGSGWWSIPRWVPHRLFDRLERNNAGTARRAAASFAQYVGAPMVHAAHAGTLTCAMPWLPLTYRGHFEGATLIAGADGTVVAERRADEGEGIVLGEITLGRQPPRLDPPAGFWLHRRGTLPTAVWHYQRWHGRRWYRHYVVQAT</sequence>
<dbReference type="PANTHER" id="PTHR43674">
    <property type="entry name" value="NITRILASE C965.09-RELATED"/>
    <property type="match status" value="1"/>
</dbReference>
<feature type="domain" description="CN hydrolase" evidence="3">
    <location>
        <begin position="4"/>
        <end position="321"/>
    </location>
</feature>
<dbReference type="HOGENOM" id="CLU_060290_0_0_11"/>
<evidence type="ECO:0000313" key="5">
    <source>
        <dbReference type="Proteomes" id="UP000009224"/>
    </source>
</evidence>
<evidence type="ECO:0000259" key="3">
    <source>
        <dbReference type="PROSITE" id="PS50263"/>
    </source>
</evidence>
<dbReference type="eggNOG" id="COG0388">
    <property type="taxonomic scope" value="Bacteria"/>
</dbReference>
<name>F5YY58_MYCSD</name>
<dbReference type="PROSITE" id="PS50263">
    <property type="entry name" value="CN_HYDROLASE"/>
    <property type="match status" value="1"/>
</dbReference>
<evidence type="ECO:0000313" key="4">
    <source>
        <dbReference type="EMBL" id="AEF35437.1"/>
    </source>
</evidence>
<feature type="region of interest" description="Disordered" evidence="2">
    <location>
        <begin position="106"/>
        <end position="170"/>
    </location>
</feature>
<dbReference type="InterPro" id="IPR050345">
    <property type="entry name" value="Aliph_Amidase/BUP"/>
</dbReference>
<evidence type="ECO:0000256" key="2">
    <source>
        <dbReference type="SAM" id="MobiDB-lite"/>
    </source>
</evidence>
<organism evidence="4 5">
    <name type="scientific">Mycolicibacter sinensis (strain JDM601)</name>
    <name type="common">Mycobacterium sinense</name>
    <dbReference type="NCBI Taxonomy" id="875328"/>
    <lineage>
        <taxon>Bacteria</taxon>
        <taxon>Bacillati</taxon>
        <taxon>Actinomycetota</taxon>
        <taxon>Actinomycetes</taxon>
        <taxon>Mycobacteriales</taxon>
        <taxon>Mycobacteriaceae</taxon>
        <taxon>Mycolicibacter</taxon>
    </lineage>
</organism>
<dbReference type="KEGG" id="mjd:JDM601_1437"/>
<keyword evidence="5" id="KW-1185">Reference proteome</keyword>
<dbReference type="InterPro" id="IPR036526">
    <property type="entry name" value="C-N_Hydrolase_sf"/>
</dbReference>
<dbReference type="AlphaFoldDB" id="F5YY58"/>
<dbReference type="SUPFAM" id="SSF56317">
    <property type="entry name" value="Carbon-nitrogen hydrolase"/>
    <property type="match status" value="2"/>
</dbReference>
<dbReference type="Pfam" id="PF00795">
    <property type="entry name" value="CN_hydrolase"/>
    <property type="match status" value="1"/>
</dbReference>